<evidence type="ECO:0000313" key="1">
    <source>
        <dbReference type="EMBL" id="MCB8878442.1"/>
    </source>
</evidence>
<dbReference type="AlphaFoldDB" id="A0A963YY42"/>
<proteinExistence type="predicted"/>
<organism evidence="1 2">
    <name type="scientific">Acidisoma silvae</name>
    <dbReference type="NCBI Taxonomy" id="2802396"/>
    <lineage>
        <taxon>Bacteria</taxon>
        <taxon>Pseudomonadati</taxon>
        <taxon>Pseudomonadota</taxon>
        <taxon>Alphaproteobacteria</taxon>
        <taxon>Acetobacterales</taxon>
        <taxon>Acidocellaceae</taxon>
        <taxon>Acidisoma</taxon>
    </lineage>
</organism>
<accession>A0A963YY42</accession>
<comment type="caution">
    <text evidence="1">The sequence shown here is derived from an EMBL/GenBank/DDBJ whole genome shotgun (WGS) entry which is preliminary data.</text>
</comment>
<keyword evidence="2" id="KW-1185">Reference proteome</keyword>
<protein>
    <submittedName>
        <fullName evidence="1">Uncharacterized protein</fullName>
    </submittedName>
</protein>
<name>A0A963YY42_9PROT</name>
<reference evidence="1" key="1">
    <citation type="journal article" date="2021" name="Microorganisms">
        <title>Acidisoma silvae sp. nov. and Acidisomacellulosilytica sp. nov., Two Acidophilic Bacteria Isolated from Decaying Wood, Hydrolyzing Cellulose and Producing Poly-3-hydroxybutyrate.</title>
        <authorList>
            <person name="Mieszkin S."/>
            <person name="Pouder E."/>
            <person name="Uroz S."/>
            <person name="Simon-Colin C."/>
            <person name="Alain K."/>
        </authorList>
    </citation>
    <scope>NUCLEOTIDE SEQUENCE</scope>
    <source>
        <strain evidence="1">HW T2.11</strain>
    </source>
</reference>
<dbReference type="Proteomes" id="UP000708298">
    <property type="component" value="Unassembled WGS sequence"/>
</dbReference>
<reference evidence="1" key="2">
    <citation type="submission" date="2021-01" db="EMBL/GenBank/DDBJ databases">
        <authorList>
            <person name="Mieszkin S."/>
            <person name="Pouder E."/>
            <person name="Alain K."/>
        </authorList>
    </citation>
    <scope>NUCLEOTIDE SEQUENCE</scope>
    <source>
        <strain evidence="1">HW T2.11</strain>
    </source>
</reference>
<evidence type="ECO:0000313" key="2">
    <source>
        <dbReference type="Proteomes" id="UP000708298"/>
    </source>
</evidence>
<dbReference type="RefSeq" id="WP_227324085.1">
    <property type="nucleotide sequence ID" value="NZ_JAESVB010000036.1"/>
</dbReference>
<dbReference type="EMBL" id="JAESVB010000036">
    <property type="protein sequence ID" value="MCB8878442.1"/>
    <property type="molecule type" value="Genomic_DNA"/>
</dbReference>
<gene>
    <name evidence="1" type="ORF">ASILVAE211_24920</name>
</gene>
<sequence length="223" mass="23584">MPVKTQTKPRTAAKRRPVLVAEPTAETPLATISAAPVAALPLSGWGALTVPTQAYIGKLGAYLATLPQGKDLPRTYEMVAAIDAQDLPENAEAALVAVLPVIEQMSRHGVLPVHLAARMGIDSATWAEAYTFLPQWRQAVQGGMARGIAAIAARGYELAELGDAPSVRAFLSTRGGFTTRDSRAPAVIVNVGSQISPVSIDEIDAMSQRQASILEDVDYSILN</sequence>